<evidence type="ECO:0008006" key="4">
    <source>
        <dbReference type="Google" id="ProtNLM"/>
    </source>
</evidence>
<sequence length="137" mass="15658">MNLQKTFLPVLMLISLCFTSCSNDDDNRDDAKVMVTVVSAAGERLSGEIVRMFDEKTYEAYKRDNRTDPTAYVLTDSNGMATFVFSYDEWFKSNRDRFFTFAVQYGSGSENYAIWSAGRTIRPGATVHIELELKEMK</sequence>
<protein>
    <recommendedName>
        <fullName evidence="4">Lipoprotein</fullName>
    </recommendedName>
</protein>
<dbReference type="OrthoDB" id="1037653at2"/>
<gene>
    <name evidence="2" type="ordered locus">Bache_1435</name>
</gene>
<evidence type="ECO:0000313" key="2">
    <source>
        <dbReference type="EMBL" id="ADV43440.1"/>
    </source>
</evidence>
<keyword evidence="3" id="KW-1185">Reference proteome</keyword>
<proteinExistence type="predicted"/>
<dbReference type="PATRIC" id="fig|693979.3.peg.1519"/>
<dbReference type="HOGENOM" id="CLU_1892017_0_0_10"/>
<dbReference type="STRING" id="693979.Bache_1435"/>
<dbReference type="AlphaFoldDB" id="E6SV58"/>
<dbReference type="Proteomes" id="UP000008630">
    <property type="component" value="Chromosome"/>
</dbReference>
<reference evidence="2 3" key="2">
    <citation type="journal article" date="2011" name="Stand. Genomic Sci.">
        <title>Complete genome sequence of Bacteroides helcogenes type strain (P 36-108).</title>
        <authorList>
            <person name="Pati A."/>
            <person name="Gronow S."/>
            <person name="Zeytun A."/>
            <person name="Lapidus A."/>
            <person name="Nolan M."/>
            <person name="Hammon N."/>
            <person name="Deshpande S."/>
            <person name="Cheng J.F."/>
            <person name="Tapia R."/>
            <person name="Han C."/>
            <person name="Goodwin L."/>
            <person name="Pitluck S."/>
            <person name="Liolios K."/>
            <person name="Pagani I."/>
            <person name="Ivanova N."/>
            <person name="Mavromatis K."/>
            <person name="Chen A."/>
            <person name="Palaniappan K."/>
            <person name="Land M."/>
            <person name="Hauser L."/>
            <person name="Chang Y.J."/>
            <person name="Jeffries C.D."/>
            <person name="Detter J.C."/>
            <person name="Brambilla E."/>
            <person name="Rohde M."/>
            <person name="Goker M."/>
            <person name="Woyke T."/>
            <person name="Bristow J."/>
            <person name="Eisen J.A."/>
            <person name="Markowitz V."/>
            <person name="Hugenholtz P."/>
            <person name="Kyrpides N.C."/>
            <person name="Klenk H.P."/>
            <person name="Lucas S."/>
        </authorList>
    </citation>
    <scope>NUCLEOTIDE SEQUENCE [LARGE SCALE GENOMIC DNA]</scope>
    <source>
        <strain evidence="3">ATCC 35417 / DSM 20613 / JCM 6297 / CCUG 15421 / P 36-108</strain>
    </source>
</reference>
<feature type="signal peptide" evidence="1">
    <location>
        <begin position="1"/>
        <end position="23"/>
    </location>
</feature>
<organism evidence="2 3">
    <name type="scientific">Bacteroides helcogenes (strain ATCC 35417 / DSM 20613 / JCM 6297 / CCUG 15421 / P 36-108)</name>
    <dbReference type="NCBI Taxonomy" id="693979"/>
    <lineage>
        <taxon>Bacteria</taxon>
        <taxon>Pseudomonadati</taxon>
        <taxon>Bacteroidota</taxon>
        <taxon>Bacteroidia</taxon>
        <taxon>Bacteroidales</taxon>
        <taxon>Bacteroidaceae</taxon>
        <taxon>Bacteroides</taxon>
    </lineage>
</organism>
<dbReference type="EMBL" id="CP002352">
    <property type="protein sequence ID" value="ADV43440.1"/>
    <property type="molecule type" value="Genomic_DNA"/>
</dbReference>
<dbReference type="RefSeq" id="WP_013547034.1">
    <property type="nucleotide sequence ID" value="NC_014933.1"/>
</dbReference>
<evidence type="ECO:0000256" key="1">
    <source>
        <dbReference type="SAM" id="SignalP"/>
    </source>
</evidence>
<accession>E6SV58</accession>
<reference key="1">
    <citation type="submission" date="2010-11" db="EMBL/GenBank/DDBJ databases">
        <title>The complete genome of Bacteroides helcogenes P 36-108.</title>
        <authorList>
            <consortium name="US DOE Joint Genome Institute (JGI-PGF)"/>
            <person name="Lucas S."/>
            <person name="Copeland A."/>
            <person name="Lapidus A."/>
            <person name="Bruce D."/>
            <person name="Goodwin L."/>
            <person name="Pitluck S."/>
            <person name="Kyrpides N."/>
            <person name="Mavromatis K."/>
            <person name="Ivanova N."/>
            <person name="Zeytun A."/>
            <person name="Brettin T."/>
            <person name="Detter J.C."/>
            <person name="Tapia R."/>
            <person name="Han C."/>
            <person name="Land M."/>
            <person name="Hauser L."/>
            <person name="Markowitz V."/>
            <person name="Cheng J.-F."/>
            <person name="Hugenholtz P."/>
            <person name="Woyke T."/>
            <person name="Wu D."/>
            <person name="Gronow S."/>
            <person name="Wellnitz S."/>
            <person name="Brambilla E."/>
            <person name="Klenk H.-P."/>
            <person name="Eisen J.A."/>
        </authorList>
    </citation>
    <scope>NUCLEOTIDE SEQUENCE</scope>
    <source>
        <strain>P 36-108</strain>
    </source>
</reference>
<feature type="chain" id="PRO_5003209437" description="Lipoprotein" evidence="1">
    <location>
        <begin position="24"/>
        <end position="137"/>
    </location>
</feature>
<name>E6SV58_BACT6</name>
<dbReference type="KEGG" id="bhl:Bache_1435"/>
<keyword evidence="1" id="KW-0732">Signal</keyword>
<dbReference type="eggNOG" id="ENOG50329A7">
    <property type="taxonomic scope" value="Bacteria"/>
</dbReference>
<evidence type="ECO:0000313" key="3">
    <source>
        <dbReference type="Proteomes" id="UP000008630"/>
    </source>
</evidence>